<name>A0AAX4G6N1_9CAUD</name>
<accession>A0AAX4G6N1</accession>
<evidence type="ECO:0000313" key="1">
    <source>
        <dbReference type="EMBL" id="WOZ57567.1"/>
    </source>
</evidence>
<organism evidence="1 2">
    <name type="scientific">Pseudomonas phage vB_PseuGesM_254</name>
    <dbReference type="NCBI Taxonomy" id="3092638"/>
    <lineage>
        <taxon>Viruses</taxon>
        <taxon>Duplodnaviria</taxon>
        <taxon>Heunggongvirae</taxon>
        <taxon>Uroviricota</taxon>
        <taxon>Caudoviricetes</taxon>
        <taxon>Vandenendeviridae</taxon>
        <taxon>Chemalvirus</taxon>
        <taxon>Chemalvirus PseuGes254</taxon>
    </lineage>
</organism>
<evidence type="ECO:0000313" key="2">
    <source>
        <dbReference type="Proteomes" id="UP001305174"/>
    </source>
</evidence>
<sequence>MRITQINFKYKSVLLALFVYNTNSRNEGPMAGHWSTRHRTSLKFIQNKPEVGMYLACYRRFSRIFQKSLDPLCASEIQSLAPLPTLFSPEFYIYTAL</sequence>
<keyword evidence="2" id="KW-1185">Reference proteome</keyword>
<protein>
    <submittedName>
        <fullName evidence="1">Uncharacterized protein</fullName>
    </submittedName>
</protein>
<proteinExistence type="predicted"/>
<dbReference type="EMBL" id="OR575930">
    <property type="protein sequence ID" value="WOZ57567.1"/>
    <property type="molecule type" value="Genomic_DNA"/>
</dbReference>
<dbReference type="Proteomes" id="UP001305174">
    <property type="component" value="Segment"/>
</dbReference>
<reference evidence="2" key="1">
    <citation type="submission" date="2024-05" db="EMBL/GenBank/DDBJ databases">
        <authorList>
            <person name="Tikunov A.Y."/>
            <person name="Morozova V.V."/>
            <person name="Kozlova Y.N."/>
            <person name="Tikunova N.V."/>
            <person name="Babkin I.V."/>
        </authorList>
    </citation>
    <scope>NUCLEOTIDE SEQUENCE [LARGE SCALE GENOMIC DNA]</scope>
</reference>